<evidence type="ECO:0000259" key="4">
    <source>
        <dbReference type="PROSITE" id="PS50991"/>
    </source>
</evidence>
<dbReference type="GO" id="GO:0004419">
    <property type="term" value="F:hydroxymethylglutaryl-CoA lyase activity"/>
    <property type="evidence" value="ECO:0007669"/>
    <property type="project" value="TreeGrafter"/>
</dbReference>
<dbReference type="PROSITE" id="PS50991">
    <property type="entry name" value="PYR_CT"/>
    <property type="match status" value="1"/>
</dbReference>
<dbReference type="CDD" id="cd07938">
    <property type="entry name" value="DRE_TIM_HMGL"/>
    <property type="match status" value="1"/>
</dbReference>
<dbReference type="SUPFAM" id="SSF51569">
    <property type="entry name" value="Aldolase"/>
    <property type="match status" value="1"/>
</dbReference>
<dbReference type="InterPro" id="IPR000891">
    <property type="entry name" value="PYR_CT"/>
</dbReference>
<proteinExistence type="inferred from homology"/>
<dbReference type="EMBL" id="PYVU01000086">
    <property type="protein sequence ID" value="PTB95793.1"/>
    <property type="molecule type" value="Genomic_DNA"/>
</dbReference>
<keyword evidence="2" id="KW-0479">Metal-binding</keyword>
<reference evidence="5 6" key="1">
    <citation type="submission" date="2018-03" db="EMBL/GenBank/DDBJ databases">
        <title>Cross-interface Injection: A General Nanoliter Liquid Handling Method Applied to Single Cells Genome Amplification Automated Nanoliter Liquid Handling Applied to Single Cell Multiple Displacement Amplification.</title>
        <authorList>
            <person name="Yun J."/>
            <person name="Xu P."/>
            <person name="Xu J."/>
            <person name="Dai X."/>
            <person name="Wang Y."/>
            <person name="Zheng X."/>
            <person name="Cao C."/>
            <person name="Yi Q."/>
            <person name="Zhu Y."/>
            <person name="Wang L."/>
            <person name="Dong Z."/>
            <person name="Huang Y."/>
            <person name="Huang L."/>
            <person name="Du W."/>
        </authorList>
    </citation>
    <scope>NUCLEOTIDE SEQUENCE [LARGE SCALE GENOMIC DNA]</scope>
    <source>
        <strain evidence="5 6">Z-D1-2</strain>
    </source>
</reference>
<dbReference type="InterPro" id="IPR043594">
    <property type="entry name" value="HMGL"/>
</dbReference>
<dbReference type="Proteomes" id="UP000240608">
    <property type="component" value="Unassembled WGS sequence"/>
</dbReference>
<evidence type="ECO:0000313" key="5">
    <source>
        <dbReference type="EMBL" id="PTB95793.1"/>
    </source>
</evidence>
<dbReference type="PANTHER" id="PTHR42738:SF7">
    <property type="entry name" value="HYDROXYMETHYLGLUTARYL-COA LYASE"/>
    <property type="match status" value="1"/>
</dbReference>
<dbReference type="Pfam" id="PF00682">
    <property type="entry name" value="HMGL-like"/>
    <property type="match status" value="1"/>
</dbReference>
<dbReference type="AlphaFoldDB" id="A0A2T4DPQ3"/>
<dbReference type="GO" id="GO:0046872">
    <property type="term" value="F:metal ion binding"/>
    <property type="evidence" value="ECO:0007669"/>
    <property type="project" value="UniProtKB-KW"/>
</dbReference>
<dbReference type="InterPro" id="IPR013785">
    <property type="entry name" value="Aldolase_TIM"/>
</dbReference>
<accession>A0A2T4DPQ3</accession>
<dbReference type="PANTHER" id="PTHR42738">
    <property type="entry name" value="HYDROXYMETHYLGLUTARYL-COA LYASE"/>
    <property type="match status" value="1"/>
</dbReference>
<dbReference type="Gene3D" id="3.20.20.70">
    <property type="entry name" value="Aldolase class I"/>
    <property type="match status" value="1"/>
</dbReference>
<evidence type="ECO:0000256" key="2">
    <source>
        <dbReference type="ARBA" id="ARBA00022723"/>
    </source>
</evidence>
<evidence type="ECO:0000256" key="3">
    <source>
        <dbReference type="ARBA" id="ARBA00023239"/>
    </source>
</evidence>
<gene>
    <name evidence="5" type="ORF">C9994_10215</name>
</gene>
<organism evidence="5 6">
    <name type="scientific">Marivirga lumbricoides</name>
    <dbReference type="NCBI Taxonomy" id="1046115"/>
    <lineage>
        <taxon>Bacteria</taxon>
        <taxon>Pseudomonadati</taxon>
        <taxon>Bacteroidota</taxon>
        <taxon>Cytophagia</taxon>
        <taxon>Cytophagales</taxon>
        <taxon>Marivirgaceae</taxon>
        <taxon>Marivirga</taxon>
    </lineage>
</organism>
<evidence type="ECO:0000313" key="6">
    <source>
        <dbReference type="Proteomes" id="UP000240608"/>
    </source>
</evidence>
<comment type="similarity">
    <text evidence="1">Belongs to the HMG-CoA lyase family.</text>
</comment>
<comment type="caution">
    <text evidence="5">The sequence shown here is derived from an EMBL/GenBank/DDBJ whole genome shotgun (WGS) entry which is preliminary data.</text>
</comment>
<keyword evidence="3 5" id="KW-0456">Lyase</keyword>
<feature type="domain" description="Pyruvate carboxyltransferase" evidence="4">
    <location>
        <begin position="8"/>
        <end position="278"/>
    </location>
</feature>
<name>A0A2T4DPQ3_9BACT</name>
<dbReference type="GO" id="GO:0046951">
    <property type="term" value="P:ketone body biosynthetic process"/>
    <property type="evidence" value="ECO:0007669"/>
    <property type="project" value="TreeGrafter"/>
</dbReference>
<protein>
    <submittedName>
        <fullName evidence="5">Hydroxymethylglutaryl-CoA lyase</fullName>
    </submittedName>
</protein>
<evidence type="ECO:0000256" key="1">
    <source>
        <dbReference type="ARBA" id="ARBA00009405"/>
    </source>
</evidence>
<dbReference type="GO" id="GO:0006552">
    <property type="term" value="P:L-leucine catabolic process"/>
    <property type="evidence" value="ECO:0007669"/>
    <property type="project" value="TreeGrafter"/>
</dbReference>
<sequence>MQDNQESTVKIIECPRDAMQGLYDFIPTASKIDYLNQLLKVGFDTIDAGSFVSPKAIPQLRDTAEVFDKIDLSESRSKILAIVANQRGAEQAVEFPQVTYLGYPLSLSETFQQRNTKRSIATALEDLKVIQSLCIKHNKVLVVYLSMGFGNPYGDPYNASYIEEFVQKLLTLEVKIISLADTIGVSNPQNISWIFNELIPKYPQVEFGAHLHSTPESVNEKVTAAYKAGCRRFDGAIRGFGGCPMAEDDLVGNMATEQMIACFDTLNASVGIDKEAFKEAQSMAGRIFPV</sequence>